<dbReference type="CDD" id="cd03244">
    <property type="entry name" value="ABCC_MRP_domain2"/>
    <property type="match status" value="1"/>
</dbReference>
<dbReference type="InterPro" id="IPR003593">
    <property type="entry name" value="AAA+_ATPase"/>
</dbReference>
<dbReference type="FunFam" id="3.40.50.300:FF:000163">
    <property type="entry name" value="Multidrug resistance-associated protein member 4"/>
    <property type="match status" value="1"/>
</dbReference>
<feature type="domain" description="ABC transmembrane type-1" evidence="12">
    <location>
        <begin position="877"/>
        <end position="1168"/>
    </location>
</feature>
<evidence type="ECO:0000256" key="5">
    <source>
        <dbReference type="ARBA" id="ARBA00022741"/>
    </source>
</evidence>
<comment type="similarity">
    <text evidence="2">Belongs to the ABC transporter superfamily. ABCC family. Conjugate transporter (TC 3.A.1.208) subfamily.</text>
</comment>
<evidence type="ECO:0000256" key="4">
    <source>
        <dbReference type="ARBA" id="ARBA00022692"/>
    </source>
</evidence>
<dbReference type="Gene3D" id="3.40.50.300">
    <property type="entry name" value="P-loop containing nucleotide triphosphate hydrolases"/>
    <property type="match status" value="2"/>
</dbReference>
<accession>A0AAD6V6I7</accession>
<reference evidence="13" key="1">
    <citation type="submission" date="2023-03" db="EMBL/GenBank/DDBJ databases">
        <title>Massive genome expansion in bonnet fungi (Mycena s.s.) driven by repeated elements and novel gene families across ecological guilds.</title>
        <authorList>
            <consortium name="Lawrence Berkeley National Laboratory"/>
            <person name="Harder C.B."/>
            <person name="Miyauchi S."/>
            <person name="Viragh M."/>
            <person name="Kuo A."/>
            <person name="Thoen E."/>
            <person name="Andreopoulos B."/>
            <person name="Lu D."/>
            <person name="Skrede I."/>
            <person name="Drula E."/>
            <person name="Henrissat B."/>
            <person name="Morin E."/>
            <person name="Kohler A."/>
            <person name="Barry K."/>
            <person name="LaButti K."/>
            <person name="Morin E."/>
            <person name="Salamov A."/>
            <person name="Lipzen A."/>
            <person name="Mereny Z."/>
            <person name="Hegedus B."/>
            <person name="Baldrian P."/>
            <person name="Stursova M."/>
            <person name="Weitz H."/>
            <person name="Taylor A."/>
            <person name="Grigoriev I.V."/>
            <person name="Nagy L.G."/>
            <person name="Martin F."/>
            <person name="Kauserud H."/>
        </authorList>
    </citation>
    <scope>NUCLEOTIDE SEQUENCE</scope>
    <source>
        <strain evidence="13">9144</strain>
    </source>
</reference>
<feature type="transmembrane region" description="Helical" evidence="10">
    <location>
        <begin position="1001"/>
        <end position="1020"/>
    </location>
</feature>
<evidence type="ECO:0000313" key="14">
    <source>
        <dbReference type="Proteomes" id="UP001219525"/>
    </source>
</evidence>
<proteinExistence type="inferred from homology"/>
<feature type="compositionally biased region" description="Basic and acidic residues" evidence="9">
    <location>
        <begin position="15"/>
        <end position="25"/>
    </location>
</feature>
<keyword evidence="14" id="KW-1185">Reference proteome</keyword>
<evidence type="ECO:0000256" key="10">
    <source>
        <dbReference type="SAM" id="Phobius"/>
    </source>
</evidence>
<evidence type="ECO:0000256" key="8">
    <source>
        <dbReference type="ARBA" id="ARBA00023136"/>
    </source>
</evidence>
<dbReference type="CDD" id="cd03250">
    <property type="entry name" value="ABCC_MRP_domain1"/>
    <property type="match status" value="1"/>
</dbReference>
<dbReference type="Pfam" id="PF00664">
    <property type="entry name" value="ABC_membrane"/>
    <property type="match status" value="2"/>
</dbReference>
<dbReference type="InterPro" id="IPR050173">
    <property type="entry name" value="ABC_transporter_C-like"/>
</dbReference>
<dbReference type="SUPFAM" id="SSF52540">
    <property type="entry name" value="P-loop containing nucleoside triphosphate hydrolases"/>
    <property type="match status" value="2"/>
</dbReference>
<dbReference type="PROSITE" id="PS00211">
    <property type="entry name" value="ABC_TRANSPORTER_1"/>
    <property type="match status" value="2"/>
</dbReference>
<dbReference type="GO" id="GO:0016020">
    <property type="term" value="C:membrane"/>
    <property type="evidence" value="ECO:0007669"/>
    <property type="project" value="UniProtKB-SubCell"/>
</dbReference>
<dbReference type="CDD" id="cd18606">
    <property type="entry name" value="ABC_6TM_YOR1_D2_like"/>
    <property type="match status" value="1"/>
</dbReference>
<feature type="domain" description="ABC transmembrane type-1" evidence="12">
    <location>
        <begin position="204"/>
        <end position="488"/>
    </location>
</feature>
<dbReference type="SUPFAM" id="SSF90123">
    <property type="entry name" value="ABC transporter transmembrane region"/>
    <property type="match status" value="2"/>
</dbReference>
<feature type="transmembrane region" description="Helical" evidence="10">
    <location>
        <begin position="911"/>
        <end position="936"/>
    </location>
</feature>
<evidence type="ECO:0000256" key="7">
    <source>
        <dbReference type="ARBA" id="ARBA00022989"/>
    </source>
</evidence>
<dbReference type="EMBL" id="JARJCW010000048">
    <property type="protein sequence ID" value="KAJ7204160.1"/>
    <property type="molecule type" value="Genomic_DNA"/>
</dbReference>
<dbReference type="InterPro" id="IPR003439">
    <property type="entry name" value="ABC_transporter-like_ATP-bd"/>
</dbReference>
<dbReference type="Proteomes" id="UP001219525">
    <property type="component" value="Unassembled WGS sequence"/>
</dbReference>
<dbReference type="FunFam" id="3.40.50.300:FF:000997">
    <property type="entry name" value="Multidrug resistance-associated protein 1"/>
    <property type="match status" value="1"/>
</dbReference>
<dbReference type="PANTHER" id="PTHR24223:SF456">
    <property type="entry name" value="MULTIDRUG RESISTANCE-ASSOCIATED PROTEIN LETHAL(2)03659"/>
    <property type="match status" value="1"/>
</dbReference>
<dbReference type="GO" id="GO:0140359">
    <property type="term" value="F:ABC-type transporter activity"/>
    <property type="evidence" value="ECO:0007669"/>
    <property type="project" value="InterPro"/>
</dbReference>
<dbReference type="InterPro" id="IPR017871">
    <property type="entry name" value="ABC_transporter-like_CS"/>
</dbReference>
<dbReference type="InterPro" id="IPR036640">
    <property type="entry name" value="ABC1_TM_sf"/>
</dbReference>
<dbReference type="GO" id="GO:0005524">
    <property type="term" value="F:ATP binding"/>
    <property type="evidence" value="ECO:0007669"/>
    <property type="project" value="UniProtKB-KW"/>
</dbReference>
<feature type="compositionally biased region" description="Acidic residues" evidence="9">
    <location>
        <begin position="572"/>
        <end position="583"/>
    </location>
</feature>
<dbReference type="PANTHER" id="PTHR24223">
    <property type="entry name" value="ATP-BINDING CASSETTE SUB-FAMILY C"/>
    <property type="match status" value="1"/>
</dbReference>
<dbReference type="Gene3D" id="1.20.1560.10">
    <property type="entry name" value="ABC transporter type 1, transmembrane domain"/>
    <property type="match status" value="2"/>
</dbReference>
<gene>
    <name evidence="13" type="ORF">GGX14DRAFT_501321</name>
</gene>
<dbReference type="CDD" id="cd18597">
    <property type="entry name" value="ABC_6TM_YOR1_D1_like"/>
    <property type="match status" value="1"/>
</dbReference>
<comment type="subcellular location">
    <subcellularLocation>
        <location evidence="1">Membrane</location>
        <topology evidence="1">Multi-pass membrane protein</topology>
    </subcellularLocation>
</comment>
<feature type="compositionally biased region" description="Basic and acidic residues" evidence="9">
    <location>
        <begin position="552"/>
        <end position="571"/>
    </location>
</feature>
<keyword evidence="4 10" id="KW-0812">Transmembrane</keyword>
<evidence type="ECO:0000256" key="9">
    <source>
        <dbReference type="SAM" id="MobiDB-lite"/>
    </source>
</evidence>
<feature type="transmembrane region" description="Helical" evidence="10">
    <location>
        <begin position="1118"/>
        <end position="1146"/>
    </location>
</feature>
<dbReference type="PROSITE" id="PS50929">
    <property type="entry name" value="ABC_TM1F"/>
    <property type="match status" value="2"/>
</dbReference>
<feature type="region of interest" description="Disordered" evidence="9">
    <location>
        <begin position="1"/>
        <end position="36"/>
    </location>
</feature>
<dbReference type="Pfam" id="PF00005">
    <property type="entry name" value="ABC_tran"/>
    <property type="match status" value="2"/>
</dbReference>
<keyword evidence="6" id="KW-0067">ATP-binding</keyword>
<name>A0AAD6V6I7_9AGAR</name>
<feature type="transmembrane region" description="Helical" evidence="10">
    <location>
        <begin position="1026"/>
        <end position="1045"/>
    </location>
</feature>
<keyword evidence="7 10" id="KW-1133">Transmembrane helix</keyword>
<feature type="region of interest" description="Disordered" evidence="9">
    <location>
        <begin position="533"/>
        <end position="585"/>
    </location>
</feature>
<sequence length="1491" mass="163799">MASTQMHPETDSDDGTVRAESKDAAADAPAATDAARDKHDLQLDAGIQHVRVRQHWWQIWVPGRMPPPPPASLDAAPVSPYVTASLFSRLTYTWITPLMVLGFQRTLQASDLWRMGPEQEAGFLAARLEEAWARRLKAAEAWNARLDSGEAGPGLWRRALWGLPGRDRKALEQRWRTKDGRREASLTWALNDVLGHLFWRGGMFKVVADTSQLMGPILVKSLINFAKARALARETGAHPASIAHGIGLAVGLLCVIVTASICQHQFFFRSMSTGVLARGVLTATIYERAVYLTPTARRGLPNAQVLNHVSADISRVDNCAQWFHAAWTAPIQTTVCLIILLVELGPSALAGFALFLIIVPIQERLMASQFALRVKSLVWTDKRASVSNEVMSAMRVVKYFCYERSFLARILDIRKRELGGIKKIQHSQSANIAMAFSLPVIAATLAFVTYTEISKAFDVAVVFASFSLFQLLRQPMMFLPRALSATADARTALARLSAVFNAPLREGAPFAVDTTMEEALRVDACGWVWEGAPPDEEAAGAGTKGKARGKDKKAGRGGEKGGSADEDKDEKRDDEDADADADAGAEPFRLHDITMRVPRGTLAAIVGRVGSGKSSLLQGLIGEMRQCAGATGAKGWALGGRVAYCPQSAWIQNATLRDNVLFGQRFDEARYWRVIEDACLLPDLKLLADGDLTEVRPGEKGINLSGGQKQRVNIARALYYGADIILFDDPLSAVDANVGKALFRTAILGLVAQGKTVLLVTHALHFLSQCDYIYTLDGGRIAEAGTFEELIARGGAFARLDAEFGGQPPAEEEEEESQMQVVTVDEAKAQAEVAGAAGTGKLEGRLMVKERRTTGGVSWSVYGHYLKAGGGWKTVPFVLLSAVLMQSSQVANSYALVWWQENTFHKPFSFYQVLYALLGIAQAIFTYALGICMDLFAVQVSNSLHRDALVNVLHAPMSFFDTTPMGRIIGIFGKDIDTIDNSLPMSIRMCMFLRIHWMNQLMLLPVALVFANVLGSVIVITIIEHYFLAAAVVIMFGFGYFLQFYRASALEMKRLDSMLRSLLYAHLSESLTGLPTIRSYGELDRFVQDNKYYIDLENRALFLTVTNQRWLAVRLDALGSLLVFLVGILAAVGVSGISAAQVGLILTYTTSLTQMFAVSTRLSAEVENYMNSVERVVHFARGDVVPKEAAHESDPQHKPAQEWPARGAIEFKDVTMAYRPGLPNVLHGISLQINAGEKIGVVGRTGAGKSSLTLCLLRIVEYSGQIVIDDVDIGKIGLTDLRSNVAIIPQEPTLFSGSALNYRVCYLLMGRSPGTVRTALDPFSKYDDGRLWDALKRSYLVETRPSTPTDDDFSAEHRNRITLDTAIETEGANLSVGERSLLSLARALVKDSRVVILDEATASVDLETDNKIQRTIQTQFRDQTLICIAHRLRTIISYDRILVLDSGRIAEFDTPAKLFHQNDSLFRALCDKSNITFTDIEKAIIKDDDMD</sequence>
<dbReference type="InterPro" id="IPR011527">
    <property type="entry name" value="ABC1_TM_dom"/>
</dbReference>
<dbReference type="SMART" id="SM00382">
    <property type="entry name" value="AAA"/>
    <property type="match status" value="2"/>
</dbReference>
<dbReference type="PROSITE" id="PS50893">
    <property type="entry name" value="ABC_TRANSPORTER_2"/>
    <property type="match status" value="2"/>
</dbReference>
<keyword evidence="8 10" id="KW-0472">Membrane</keyword>
<evidence type="ECO:0000313" key="13">
    <source>
        <dbReference type="EMBL" id="KAJ7204160.1"/>
    </source>
</evidence>
<dbReference type="InterPro" id="IPR027417">
    <property type="entry name" value="P-loop_NTPase"/>
</dbReference>
<evidence type="ECO:0000259" key="11">
    <source>
        <dbReference type="PROSITE" id="PS50893"/>
    </source>
</evidence>
<feature type="domain" description="ABC transporter" evidence="11">
    <location>
        <begin position="572"/>
        <end position="803"/>
    </location>
</feature>
<keyword evidence="5" id="KW-0547">Nucleotide-binding</keyword>
<protein>
    <submittedName>
        <fullName evidence="13">ABC protein</fullName>
    </submittedName>
</protein>
<keyword evidence="3" id="KW-0813">Transport</keyword>
<evidence type="ECO:0000256" key="2">
    <source>
        <dbReference type="ARBA" id="ARBA00009726"/>
    </source>
</evidence>
<evidence type="ECO:0000259" key="12">
    <source>
        <dbReference type="PROSITE" id="PS50929"/>
    </source>
</evidence>
<comment type="caution">
    <text evidence="13">The sequence shown here is derived from an EMBL/GenBank/DDBJ whole genome shotgun (WGS) entry which is preliminary data.</text>
</comment>
<evidence type="ECO:0000256" key="1">
    <source>
        <dbReference type="ARBA" id="ARBA00004141"/>
    </source>
</evidence>
<organism evidence="13 14">
    <name type="scientific">Mycena pura</name>
    <dbReference type="NCBI Taxonomy" id="153505"/>
    <lineage>
        <taxon>Eukaryota</taxon>
        <taxon>Fungi</taxon>
        <taxon>Dikarya</taxon>
        <taxon>Basidiomycota</taxon>
        <taxon>Agaricomycotina</taxon>
        <taxon>Agaricomycetes</taxon>
        <taxon>Agaricomycetidae</taxon>
        <taxon>Agaricales</taxon>
        <taxon>Marasmiineae</taxon>
        <taxon>Mycenaceae</taxon>
        <taxon>Mycena</taxon>
    </lineage>
</organism>
<dbReference type="GO" id="GO:0016887">
    <property type="term" value="F:ATP hydrolysis activity"/>
    <property type="evidence" value="ECO:0007669"/>
    <property type="project" value="InterPro"/>
</dbReference>
<feature type="transmembrane region" description="Helical" evidence="10">
    <location>
        <begin position="337"/>
        <end position="359"/>
    </location>
</feature>
<feature type="domain" description="ABC transporter" evidence="11">
    <location>
        <begin position="1209"/>
        <end position="1471"/>
    </location>
</feature>
<evidence type="ECO:0000256" key="6">
    <source>
        <dbReference type="ARBA" id="ARBA00022840"/>
    </source>
</evidence>
<evidence type="ECO:0000256" key="3">
    <source>
        <dbReference type="ARBA" id="ARBA00022448"/>
    </source>
</evidence>
<dbReference type="FunFam" id="1.20.1560.10:FF:000010">
    <property type="entry name" value="Multidrug resistance-associated ABC transporter"/>
    <property type="match status" value="1"/>
</dbReference>